<evidence type="ECO:0000313" key="3">
    <source>
        <dbReference type="Proteomes" id="UP000233551"/>
    </source>
</evidence>
<dbReference type="AlphaFoldDB" id="A0A2I0L5C9"/>
<sequence length="193" mass="21566">MRKAVNKQANKASRNEPEPSKYVPSGVAKLCAPEFHLVRARMREAYATRLGGVHLPGGGQRTHVRRSRHLSFYDPKVEGRQVTRGYNYEQFQGSSSEGRKGQPRLQRGHGGFGHLLKVIGRTFLDPIRVLDVGSNVFRGGRAPRASVRGNRTHGHPFKRHGLEFRDPYGPQGALQPRDGSFPLGHAHSYNVRT</sequence>
<dbReference type="Proteomes" id="UP000233551">
    <property type="component" value="Unassembled WGS sequence"/>
</dbReference>
<dbReference type="EMBL" id="PGOL01000145">
    <property type="protein sequence ID" value="PKI75905.1"/>
    <property type="molecule type" value="Genomic_DNA"/>
</dbReference>
<gene>
    <name evidence="2" type="ORF">CRG98_003704</name>
</gene>
<reference evidence="2 3" key="1">
    <citation type="submission" date="2017-11" db="EMBL/GenBank/DDBJ databases">
        <title>De-novo sequencing of pomegranate (Punica granatum L.) genome.</title>
        <authorList>
            <person name="Akparov Z."/>
            <person name="Amiraslanov A."/>
            <person name="Hajiyeva S."/>
            <person name="Abbasov M."/>
            <person name="Kaur K."/>
            <person name="Hamwieh A."/>
            <person name="Solovyev V."/>
            <person name="Salamov A."/>
            <person name="Braich B."/>
            <person name="Kosarev P."/>
            <person name="Mahmoud A."/>
            <person name="Hajiyev E."/>
            <person name="Babayeva S."/>
            <person name="Izzatullayeva V."/>
            <person name="Mammadov A."/>
            <person name="Mammadov A."/>
            <person name="Sharifova S."/>
            <person name="Ojaghi J."/>
            <person name="Eynullazada K."/>
            <person name="Bayramov B."/>
            <person name="Abdulazimova A."/>
            <person name="Shahmuradov I."/>
        </authorList>
    </citation>
    <scope>NUCLEOTIDE SEQUENCE [LARGE SCALE GENOMIC DNA]</scope>
    <source>
        <strain evidence="3">cv. AG2017</strain>
        <tissue evidence="2">Leaf</tissue>
    </source>
</reference>
<feature type="compositionally biased region" description="Basic residues" evidence="1">
    <location>
        <begin position="150"/>
        <end position="159"/>
    </location>
</feature>
<comment type="caution">
    <text evidence="2">The sequence shown here is derived from an EMBL/GenBank/DDBJ whole genome shotgun (WGS) entry which is preliminary data.</text>
</comment>
<accession>A0A2I0L5C9</accession>
<feature type="region of interest" description="Disordered" evidence="1">
    <location>
        <begin position="140"/>
        <end position="193"/>
    </location>
</feature>
<evidence type="ECO:0000313" key="2">
    <source>
        <dbReference type="EMBL" id="PKI75905.1"/>
    </source>
</evidence>
<protein>
    <submittedName>
        <fullName evidence="2">Uncharacterized protein</fullName>
    </submittedName>
</protein>
<feature type="region of interest" description="Disordered" evidence="1">
    <location>
        <begin position="1"/>
        <end position="24"/>
    </location>
</feature>
<organism evidence="2 3">
    <name type="scientific">Punica granatum</name>
    <name type="common">Pomegranate</name>
    <dbReference type="NCBI Taxonomy" id="22663"/>
    <lineage>
        <taxon>Eukaryota</taxon>
        <taxon>Viridiplantae</taxon>
        <taxon>Streptophyta</taxon>
        <taxon>Embryophyta</taxon>
        <taxon>Tracheophyta</taxon>
        <taxon>Spermatophyta</taxon>
        <taxon>Magnoliopsida</taxon>
        <taxon>eudicotyledons</taxon>
        <taxon>Gunneridae</taxon>
        <taxon>Pentapetalae</taxon>
        <taxon>rosids</taxon>
        <taxon>malvids</taxon>
        <taxon>Myrtales</taxon>
        <taxon>Lythraceae</taxon>
        <taxon>Punica</taxon>
    </lineage>
</organism>
<evidence type="ECO:0000256" key="1">
    <source>
        <dbReference type="SAM" id="MobiDB-lite"/>
    </source>
</evidence>
<proteinExistence type="predicted"/>
<name>A0A2I0L5C9_PUNGR</name>
<keyword evidence="3" id="KW-1185">Reference proteome</keyword>